<protein>
    <submittedName>
        <fullName evidence="1">Uncharacterized protein</fullName>
    </submittedName>
</protein>
<evidence type="ECO:0000313" key="1">
    <source>
        <dbReference type="EMBL" id="AWV89287.1"/>
    </source>
</evidence>
<sequence>MVVRKQLLMSLIVTLCAGAALIIAAPSQAQAADSTSFEQGGQSYSSLVVQERIFNPDHEFTLFAGLLPLDAFTKGMTLGGAYTLHFNELSAWEVVNASYSFHYDTSLKADLEAFDVGPTPFEVLNYYVSSNFVFKPVYWKGSLLNSGLIRGELYLVLGGAFGAYTRSNRGGVDAGGGVRLFSSELVSFRFDMRYFMFFNDTILDDFSFKDELAINLGASLAF</sequence>
<dbReference type="KEGG" id="bsed:DN745_08030"/>
<gene>
    <name evidence="1" type="ORF">DN745_08030</name>
</gene>
<reference evidence="1 2" key="1">
    <citation type="submission" date="2018-06" db="EMBL/GenBank/DDBJ databases">
        <title>Lujinxingia sediminis gen. nov. sp. nov., a new facultative anaerobic member of the class Deltaproteobacteria, and proposal of Lujinxingaceae fam. nov.</title>
        <authorList>
            <person name="Guo L.-Y."/>
            <person name="Li C.-M."/>
            <person name="Wang S."/>
            <person name="Du Z.-J."/>
        </authorList>
    </citation>
    <scope>NUCLEOTIDE SEQUENCE [LARGE SCALE GENOMIC DNA]</scope>
    <source>
        <strain evidence="1 2">FA350</strain>
    </source>
</reference>
<dbReference type="AlphaFoldDB" id="A0A2Z4FJY0"/>
<name>A0A2Z4FJY0_9DELT</name>
<dbReference type="EMBL" id="CP030032">
    <property type="protein sequence ID" value="AWV89287.1"/>
    <property type="molecule type" value="Genomic_DNA"/>
</dbReference>
<dbReference type="OrthoDB" id="5495025at2"/>
<keyword evidence="2" id="KW-1185">Reference proteome</keyword>
<organism evidence="1 2">
    <name type="scientific">Bradymonas sediminis</name>
    <dbReference type="NCBI Taxonomy" id="1548548"/>
    <lineage>
        <taxon>Bacteria</taxon>
        <taxon>Deltaproteobacteria</taxon>
        <taxon>Bradymonadales</taxon>
        <taxon>Bradymonadaceae</taxon>
        <taxon>Bradymonas</taxon>
    </lineage>
</organism>
<accession>A0A2Z4FJY0</accession>
<dbReference type="Proteomes" id="UP000249799">
    <property type="component" value="Chromosome"/>
</dbReference>
<evidence type="ECO:0000313" key="2">
    <source>
        <dbReference type="Proteomes" id="UP000249799"/>
    </source>
</evidence>
<proteinExistence type="predicted"/>